<gene>
    <name evidence="1" type="ORF">RchiOBHm_Chr1g0323201</name>
</gene>
<comment type="caution">
    <text evidence="1">The sequence shown here is derived from an EMBL/GenBank/DDBJ whole genome shotgun (WGS) entry which is preliminary data.</text>
</comment>
<accession>A0A2P6S9H0</accession>
<proteinExistence type="predicted"/>
<organism evidence="1 2">
    <name type="scientific">Rosa chinensis</name>
    <name type="common">China rose</name>
    <dbReference type="NCBI Taxonomy" id="74649"/>
    <lineage>
        <taxon>Eukaryota</taxon>
        <taxon>Viridiplantae</taxon>
        <taxon>Streptophyta</taxon>
        <taxon>Embryophyta</taxon>
        <taxon>Tracheophyta</taxon>
        <taxon>Spermatophyta</taxon>
        <taxon>Magnoliopsida</taxon>
        <taxon>eudicotyledons</taxon>
        <taxon>Gunneridae</taxon>
        <taxon>Pentapetalae</taxon>
        <taxon>rosids</taxon>
        <taxon>fabids</taxon>
        <taxon>Rosales</taxon>
        <taxon>Rosaceae</taxon>
        <taxon>Rosoideae</taxon>
        <taxon>Rosoideae incertae sedis</taxon>
        <taxon>Rosa</taxon>
    </lineage>
</organism>
<evidence type="ECO:0000313" key="1">
    <source>
        <dbReference type="EMBL" id="PRQ55312.1"/>
    </source>
</evidence>
<dbReference type="EMBL" id="PDCK01000039">
    <property type="protein sequence ID" value="PRQ55312.1"/>
    <property type="molecule type" value="Genomic_DNA"/>
</dbReference>
<dbReference type="Proteomes" id="UP000238479">
    <property type="component" value="Chromosome 1"/>
</dbReference>
<dbReference type="AlphaFoldDB" id="A0A2P6S9H0"/>
<name>A0A2P6S9H0_ROSCH</name>
<evidence type="ECO:0000313" key="2">
    <source>
        <dbReference type="Proteomes" id="UP000238479"/>
    </source>
</evidence>
<reference evidence="1 2" key="1">
    <citation type="journal article" date="2018" name="Nat. Genet.">
        <title>The Rosa genome provides new insights in the design of modern roses.</title>
        <authorList>
            <person name="Bendahmane M."/>
        </authorList>
    </citation>
    <scope>NUCLEOTIDE SEQUENCE [LARGE SCALE GENOMIC DNA]</scope>
    <source>
        <strain evidence="2">cv. Old Blush</strain>
    </source>
</reference>
<protein>
    <submittedName>
        <fullName evidence="1">Uncharacterized protein</fullName>
    </submittedName>
</protein>
<keyword evidence="2" id="KW-1185">Reference proteome</keyword>
<dbReference type="Gramene" id="PRQ55312">
    <property type="protein sequence ID" value="PRQ55312"/>
    <property type="gene ID" value="RchiOBHm_Chr1g0323201"/>
</dbReference>
<sequence>MMSTCSISKSEGRVVLFLSFDQDYFCPTGFLLPGKVFNEATDEASPPSLSGTRGSVEGKSSLVCLIKLGIGIGEKVLDFPILHGLVFLVTLDYALCNPYI</sequence>